<keyword evidence="3" id="KW-1185">Reference proteome</keyword>
<gene>
    <name evidence="2" type="ORF">ACFOLH_02205</name>
</gene>
<dbReference type="PANTHER" id="PTHR37305">
    <property type="entry name" value="INTEGRAL MEMBRANE PROTEIN-RELATED"/>
    <property type="match status" value="1"/>
</dbReference>
<proteinExistence type="predicted"/>
<dbReference type="Proteomes" id="UP001595685">
    <property type="component" value="Unassembled WGS sequence"/>
</dbReference>
<evidence type="ECO:0000256" key="1">
    <source>
        <dbReference type="SAM" id="Phobius"/>
    </source>
</evidence>
<keyword evidence="1" id="KW-0812">Transmembrane</keyword>
<keyword evidence="1" id="KW-1133">Transmembrane helix</keyword>
<feature type="transmembrane region" description="Helical" evidence="1">
    <location>
        <begin position="233"/>
        <end position="251"/>
    </location>
</feature>
<feature type="transmembrane region" description="Helical" evidence="1">
    <location>
        <begin position="97"/>
        <end position="130"/>
    </location>
</feature>
<organism evidence="2 3">
    <name type="scientific">Aquipuribacter hungaricus</name>
    <dbReference type="NCBI Taxonomy" id="545624"/>
    <lineage>
        <taxon>Bacteria</taxon>
        <taxon>Bacillati</taxon>
        <taxon>Actinomycetota</taxon>
        <taxon>Actinomycetes</taxon>
        <taxon>Micrococcales</taxon>
        <taxon>Intrasporangiaceae</taxon>
        <taxon>Aquipuribacter</taxon>
    </lineage>
</organism>
<feature type="transmembrane region" description="Helical" evidence="1">
    <location>
        <begin position="150"/>
        <end position="172"/>
    </location>
</feature>
<evidence type="ECO:0000313" key="2">
    <source>
        <dbReference type="EMBL" id="MFC3687150.1"/>
    </source>
</evidence>
<dbReference type="EMBL" id="JBHRWW010000001">
    <property type="protein sequence ID" value="MFC3687150.1"/>
    <property type="molecule type" value="Genomic_DNA"/>
</dbReference>
<feature type="transmembrane region" description="Helical" evidence="1">
    <location>
        <begin position="7"/>
        <end position="28"/>
    </location>
</feature>
<accession>A0ABV7WBK9</accession>
<reference evidence="3" key="1">
    <citation type="journal article" date="2019" name="Int. J. Syst. Evol. Microbiol.">
        <title>The Global Catalogue of Microorganisms (GCM) 10K type strain sequencing project: providing services to taxonomists for standard genome sequencing and annotation.</title>
        <authorList>
            <consortium name="The Broad Institute Genomics Platform"/>
            <consortium name="The Broad Institute Genome Sequencing Center for Infectious Disease"/>
            <person name="Wu L."/>
            <person name="Ma J."/>
        </authorList>
    </citation>
    <scope>NUCLEOTIDE SEQUENCE [LARGE SCALE GENOMIC DNA]</scope>
    <source>
        <strain evidence="3">NCAIM B.02333</strain>
    </source>
</reference>
<comment type="caution">
    <text evidence="2">The sequence shown here is derived from an EMBL/GenBank/DDBJ whole genome shotgun (WGS) entry which is preliminary data.</text>
</comment>
<sequence>MFARRRHLAILGVLAAVPVLIALAVYFFDGPSSGDGPPFLDRVTDNGLFVGITALVICVPLFLPLAVGVVAGDTIAGEAGQGTLRYLLLSPAGRTRLLAVKLAGVVVFCAVATLTVVAAGSAVGLALFGAQDVAVLSGGTITPWEAGGRALLAAGYVTVSLVGLGAIGLFVSTLTDVPVGAMAATVTLAVVSQVVGQIPQVEAIHPWLPTYRWFDVADVLRDPVAWESFRLNALLQAAYVAVFSALAWARFTTKDVLS</sequence>
<evidence type="ECO:0000313" key="3">
    <source>
        <dbReference type="Proteomes" id="UP001595685"/>
    </source>
</evidence>
<keyword evidence="1" id="KW-0472">Membrane</keyword>
<protein>
    <submittedName>
        <fullName evidence="2">ABC transporter permease</fullName>
    </submittedName>
</protein>
<name>A0ABV7WBK9_9MICO</name>
<dbReference type="Pfam" id="PF12679">
    <property type="entry name" value="ABC2_membrane_2"/>
    <property type="match status" value="1"/>
</dbReference>
<dbReference type="PANTHER" id="PTHR37305:SF1">
    <property type="entry name" value="MEMBRANE PROTEIN"/>
    <property type="match status" value="1"/>
</dbReference>
<feature type="transmembrane region" description="Helical" evidence="1">
    <location>
        <begin position="179"/>
        <end position="198"/>
    </location>
</feature>
<feature type="transmembrane region" description="Helical" evidence="1">
    <location>
        <begin position="48"/>
        <end position="76"/>
    </location>
</feature>
<dbReference type="RefSeq" id="WP_376983648.1">
    <property type="nucleotide sequence ID" value="NZ_JBBEOI010000166.1"/>
</dbReference>